<accession>A0A023BVK8</accession>
<dbReference type="STRING" id="1317122.ATO12_13245"/>
<evidence type="ECO:0000313" key="2">
    <source>
        <dbReference type="EMBL" id="EZH73848.1"/>
    </source>
</evidence>
<dbReference type="OrthoDB" id="1161930at2"/>
<proteinExistence type="predicted"/>
<dbReference type="eggNOG" id="ENOG502ZZRK">
    <property type="taxonomic scope" value="Bacteria"/>
</dbReference>
<evidence type="ECO:0000256" key="1">
    <source>
        <dbReference type="SAM" id="SignalP"/>
    </source>
</evidence>
<evidence type="ECO:0000313" key="3">
    <source>
        <dbReference type="Proteomes" id="UP000023541"/>
    </source>
</evidence>
<feature type="chain" id="PRO_5001512375" evidence="1">
    <location>
        <begin position="20"/>
        <end position="140"/>
    </location>
</feature>
<comment type="caution">
    <text evidence="2">The sequence shown here is derived from an EMBL/GenBank/DDBJ whole genome shotgun (WGS) entry which is preliminary data.</text>
</comment>
<dbReference type="AlphaFoldDB" id="A0A023BVK8"/>
<reference evidence="2 3" key="1">
    <citation type="submission" date="2014-04" db="EMBL/GenBank/DDBJ databases">
        <title>Aquimarina sp. 22II-S11-z7 Genome Sequencing.</title>
        <authorList>
            <person name="Lai Q."/>
        </authorList>
    </citation>
    <scope>NUCLEOTIDE SEQUENCE [LARGE SCALE GENOMIC DNA]</scope>
    <source>
        <strain evidence="2 3">22II-S11-z7</strain>
    </source>
</reference>
<dbReference type="RefSeq" id="WP_034241387.1">
    <property type="nucleotide sequence ID" value="NZ_AQRA01000004.1"/>
</dbReference>
<keyword evidence="3" id="KW-1185">Reference proteome</keyword>
<dbReference type="Proteomes" id="UP000023541">
    <property type="component" value="Unassembled WGS sequence"/>
</dbReference>
<organism evidence="2 3">
    <name type="scientific">Aquimarina atlantica</name>
    <dbReference type="NCBI Taxonomy" id="1317122"/>
    <lineage>
        <taxon>Bacteria</taxon>
        <taxon>Pseudomonadati</taxon>
        <taxon>Bacteroidota</taxon>
        <taxon>Flavobacteriia</taxon>
        <taxon>Flavobacteriales</taxon>
        <taxon>Flavobacteriaceae</taxon>
        <taxon>Aquimarina</taxon>
    </lineage>
</organism>
<name>A0A023BVK8_9FLAO</name>
<protein>
    <submittedName>
        <fullName evidence="2">Uncharacterized protein</fullName>
    </submittedName>
</protein>
<dbReference type="EMBL" id="AQRA01000004">
    <property type="protein sequence ID" value="EZH73848.1"/>
    <property type="molecule type" value="Genomic_DNA"/>
</dbReference>
<sequence length="140" mass="15641">MKTIICTLSLVFALSLSNAQTTSTSNSKVSISYSSDEPGKGNYRVNISISNTEDMYTLKASFPSSKTGKLKQFLKDHLTPEMTKNGTTSTWKYNTKGETGYVVKLKRGKLNVFMDKEFVSADLVEDLIDMFSDIKEIIKQ</sequence>
<feature type="signal peptide" evidence="1">
    <location>
        <begin position="1"/>
        <end position="19"/>
    </location>
</feature>
<keyword evidence="1" id="KW-0732">Signal</keyword>
<gene>
    <name evidence="2" type="ORF">ATO12_13245</name>
</gene>